<keyword evidence="6" id="KW-1185">Reference proteome</keyword>
<dbReference type="SUPFAM" id="SSF51905">
    <property type="entry name" value="FAD/NAD(P)-binding domain"/>
    <property type="match status" value="1"/>
</dbReference>
<dbReference type="PANTHER" id="PTHR43747">
    <property type="entry name" value="FAD-BINDING PROTEIN"/>
    <property type="match status" value="1"/>
</dbReference>
<protein>
    <recommendedName>
        <fullName evidence="7">FAD-binding domain-containing protein</fullName>
    </recommendedName>
</protein>
<evidence type="ECO:0000256" key="4">
    <source>
        <dbReference type="ARBA" id="ARBA00049364"/>
    </source>
</evidence>
<comment type="catalytic activity">
    <reaction evidence="4">
        <text>melleolide F + FADH2 + chloride + O2 = 6'-chloromelleolide F + FAD + 2 H2O + H(+)</text>
        <dbReference type="Rhea" id="RHEA:67160"/>
        <dbReference type="ChEBI" id="CHEBI:15377"/>
        <dbReference type="ChEBI" id="CHEBI:15378"/>
        <dbReference type="ChEBI" id="CHEBI:15379"/>
        <dbReference type="ChEBI" id="CHEBI:17996"/>
        <dbReference type="ChEBI" id="CHEBI:57692"/>
        <dbReference type="ChEBI" id="CHEBI:58307"/>
        <dbReference type="ChEBI" id="CHEBI:167712"/>
        <dbReference type="ChEBI" id="CHEBI:167713"/>
    </reaction>
    <physiologicalReaction direction="left-to-right" evidence="4">
        <dbReference type="Rhea" id="RHEA:67161"/>
    </physiologicalReaction>
</comment>
<dbReference type="PRINTS" id="PR00420">
    <property type="entry name" value="RNGMNOXGNASE"/>
</dbReference>
<sequence length="492" mass="53554">MSPIPSHSQILIIGGGPGGSYAASCLGREGLDVVLLEAEVFPRYHIGESLLPSMRHFLRFIDLEKKFLGHGFYEKVGAAFKLGQHKQEGYTDFVAMDPNNYSWNVVRSESDELLLRHASTSGAKVFEGVRVTDINFQDGTRRPVSATWVDKGGKSGTISFDFLIDASGRRGLMSTKYLKNRNFTQSLKNIAMWGYWSGTGSYKPGTSRAGSPFFEALTDGSGWAWFIPLSKKTTSIGVVMNKEIYSLKQSTSASSSIEFYRSALLSLAPVITSLIGSGQLKTSDPTTTVRMASDYSYSASSYAGNGYRIVGDAGAFIDPFFSNGIHLATSGALSAAVTICASLRGDCSEEEACQWHTSRLGTSYTRFLVVVLSAYRQMKSQDQPILTDIDEDNFDRAFGHFRGIIQGVADVTTPAAKVLTEEELATTLEFCAQAYMPPNPDDVMFESKIQLVGIMASSETIDAVAANELHGKCMRLERGNLGLNWVKASSAP</sequence>
<dbReference type="AlphaFoldDB" id="A0A409YEB3"/>
<dbReference type="InterPro" id="IPR036188">
    <property type="entry name" value="FAD/NAD-bd_sf"/>
</dbReference>
<dbReference type="STRING" id="181874.A0A409YEB3"/>
<dbReference type="GO" id="GO:0044550">
    <property type="term" value="P:secondary metabolite biosynthetic process"/>
    <property type="evidence" value="ECO:0007669"/>
    <property type="project" value="UniProtKB-ARBA"/>
</dbReference>
<comment type="caution">
    <text evidence="5">The sequence shown here is derived from an EMBL/GenBank/DDBJ whole genome shotgun (WGS) entry which is preliminary data.</text>
</comment>
<gene>
    <name evidence="5" type="ORF">CVT24_006326</name>
</gene>
<dbReference type="InParanoid" id="A0A409YEB3"/>
<dbReference type="InterPro" id="IPR050816">
    <property type="entry name" value="Flavin-dep_Halogenase_NPB"/>
</dbReference>
<keyword evidence="2" id="KW-0560">Oxidoreductase</keyword>
<dbReference type="OrthoDB" id="3340390at2759"/>
<keyword evidence="3" id="KW-0503">Monooxygenase</keyword>
<accession>A0A409YEB3</accession>
<organism evidence="5 6">
    <name type="scientific">Panaeolus cyanescens</name>
    <dbReference type="NCBI Taxonomy" id="181874"/>
    <lineage>
        <taxon>Eukaryota</taxon>
        <taxon>Fungi</taxon>
        <taxon>Dikarya</taxon>
        <taxon>Basidiomycota</taxon>
        <taxon>Agaricomycotina</taxon>
        <taxon>Agaricomycetes</taxon>
        <taxon>Agaricomycetidae</taxon>
        <taxon>Agaricales</taxon>
        <taxon>Agaricineae</taxon>
        <taxon>Galeropsidaceae</taxon>
        <taxon>Panaeolus</taxon>
    </lineage>
</organism>
<evidence type="ECO:0000256" key="2">
    <source>
        <dbReference type="ARBA" id="ARBA00023002"/>
    </source>
</evidence>
<dbReference type="Gene3D" id="3.50.50.60">
    <property type="entry name" value="FAD/NAD(P)-binding domain"/>
    <property type="match status" value="1"/>
</dbReference>
<evidence type="ECO:0000256" key="3">
    <source>
        <dbReference type="ARBA" id="ARBA00023033"/>
    </source>
</evidence>
<dbReference type="Proteomes" id="UP000284842">
    <property type="component" value="Unassembled WGS sequence"/>
</dbReference>
<evidence type="ECO:0008006" key="7">
    <source>
        <dbReference type="Google" id="ProtNLM"/>
    </source>
</evidence>
<evidence type="ECO:0000256" key="1">
    <source>
        <dbReference type="ARBA" id="ARBA00005706"/>
    </source>
</evidence>
<dbReference type="PANTHER" id="PTHR43747:SF5">
    <property type="entry name" value="FAD-BINDING DOMAIN-CONTAINING PROTEIN"/>
    <property type="match status" value="1"/>
</dbReference>
<name>A0A409YEB3_9AGAR</name>
<dbReference type="Pfam" id="PF04820">
    <property type="entry name" value="Trp_halogenase"/>
    <property type="match status" value="2"/>
</dbReference>
<dbReference type="InterPro" id="IPR006905">
    <property type="entry name" value="Flavin_halogenase"/>
</dbReference>
<comment type="similarity">
    <text evidence="1">Belongs to the flavin-dependent halogenase family.</text>
</comment>
<dbReference type="GO" id="GO:0140907">
    <property type="term" value="F:flavin-dependent halogenase activity"/>
    <property type="evidence" value="ECO:0007669"/>
    <property type="project" value="UniProtKB-ARBA"/>
</dbReference>
<evidence type="ECO:0000313" key="5">
    <source>
        <dbReference type="EMBL" id="PPR01324.1"/>
    </source>
</evidence>
<reference evidence="5 6" key="1">
    <citation type="journal article" date="2018" name="Evol. Lett.">
        <title>Horizontal gene cluster transfer increased hallucinogenic mushroom diversity.</title>
        <authorList>
            <person name="Reynolds H.T."/>
            <person name="Vijayakumar V."/>
            <person name="Gluck-Thaler E."/>
            <person name="Korotkin H.B."/>
            <person name="Matheny P.B."/>
            <person name="Slot J.C."/>
        </authorList>
    </citation>
    <scope>NUCLEOTIDE SEQUENCE [LARGE SCALE GENOMIC DNA]</scope>
    <source>
        <strain evidence="5 6">2629</strain>
    </source>
</reference>
<evidence type="ECO:0000313" key="6">
    <source>
        <dbReference type="Proteomes" id="UP000284842"/>
    </source>
</evidence>
<proteinExistence type="inferred from homology"/>
<dbReference type="GO" id="GO:0004497">
    <property type="term" value="F:monooxygenase activity"/>
    <property type="evidence" value="ECO:0007669"/>
    <property type="project" value="UniProtKB-KW"/>
</dbReference>
<dbReference type="EMBL" id="NHTK01001255">
    <property type="protein sequence ID" value="PPR01324.1"/>
    <property type="molecule type" value="Genomic_DNA"/>
</dbReference>